<dbReference type="Gene3D" id="3.40.50.300">
    <property type="entry name" value="P-loop containing nucleotide triphosphate hydrolases"/>
    <property type="match status" value="2"/>
</dbReference>
<evidence type="ECO:0000256" key="2">
    <source>
        <dbReference type="ARBA" id="ARBA00011322"/>
    </source>
</evidence>
<keyword evidence="8 14" id="KW-0067">ATP-binding</keyword>
<keyword evidence="11" id="KW-0540">Nuclease</keyword>
<feature type="coiled-coil region" evidence="11">
    <location>
        <begin position="322"/>
        <end position="356"/>
    </location>
</feature>
<dbReference type="SUPFAM" id="SSF75712">
    <property type="entry name" value="Rad50 coiled-coil Zn hook"/>
    <property type="match status" value="1"/>
</dbReference>
<dbReference type="GO" id="GO:0004519">
    <property type="term" value="F:endonuclease activity"/>
    <property type="evidence" value="ECO:0007669"/>
    <property type="project" value="UniProtKB-KW"/>
</dbReference>
<reference evidence="14 15" key="2">
    <citation type="submission" date="2018-03" db="EMBL/GenBank/DDBJ databases">
        <title>The ancient ancestry and fast evolution of plastids.</title>
        <authorList>
            <person name="Moore K.R."/>
            <person name="Magnabosco C."/>
            <person name="Momper L."/>
            <person name="Gold D.A."/>
            <person name="Bosak T."/>
            <person name="Fournier G.P."/>
        </authorList>
    </citation>
    <scope>NUCLEOTIDE SEQUENCE [LARGE SCALE GENOMIC DNA]</scope>
    <source>
        <strain evidence="14 15">CCAP 1448/3</strain>
    </source>
</reference>
<feature type="coiled-coil region" evidence="11">
    <location>
        <begin position="405"/>
        <end position="449"/>
    </location>
</feature>
<dbReference type="Pfam" id="PF13558">
    <property type="entry name" value="SbcC_Walker_B"/>
    <property type="match status" value="1"/>
</dbReference>
<keyword evidence="6 11" id="KW-0378">Hydrolase</keyword>
<dbReference type="AlphaFoldDB" id="A0A2T1BYI6"/>
<accession>A0A2T1BYI6</accession>
<dbReference type="EMBL" id="PVWJ01000131">
    <property type="protein sequence ID" value="PSB01090.1"/>
    <property type="molecule type" value="Genomic_DNA"/>
</dbReference>
<dbReference type="InterPro" id="IPR013134">
    <property type="entry name" value="Zn_hook_RAD50"/>
</dbReference>
<dbReference type="InterPro" id="IPR038729">
    <property type="entry name" value="Rad50/SbcC_AAA"/>
</dbReference>
<dbReference type="Pfam" id="PF04423">
    <property type="entry name" value="Rad50_zn_hook"/>
    <property type="match status" value="1"/>
</dbReference>
<feature type="domain" description="Zinc-hook" evidence="12">
    <location>
        <begin position="480"/>
        <end position="526"/>
    </location>
</feature>
<comment type="caution">
    <text evidence="14">The sequence shown here is derived from an EMBL/GenBank/DDBJ whole genome shotgun (WGS) entry which is preliminary data.</text>
</comment>
<dbReference type="GO" id="GO:0006310">
    <property type="term" value="P:DNA recombination"/>
    <property type="evidence" value="ECO:0007669"/>
    <property type="project" value="UniProtKB-KW"/>
</dbReference>
<keyword evidence="7" id="KW-0862">Zinc</keyword>
<dbReference type="GO" id="GO:0006302">
    <property type="term" value="P:double-strand break repair"/>
    <property type="evidence" value="ECO:0007669"/>
    <property type="project" value="InterPro"/>
</dbReference>
<comment type="similarity">
    <text evidence="1 11">Belongs to the SMC family. SbcC subfamily.</text>
</comment>
<dbReference type="SUPFAM" id="SSF52540">
    <property type="entry name" value="P-loop containing nucleoside triphosphate hydrolases"/>
    <property type="match status" value="1"/>
</dbReference>
<evidence type="ECO:0000256" key="8">
    <source>
        <dbReference type="ARBA" id="ARBA00022840"/>
    </source>
</evidence>
<feature type="coiled-coil region" evidence="11">
    <location>
        <begin position="777"/>
        <end position="835"/>
    </location>
</feature>
<dbReference type="Pfam" id="PF13476">
    <property type="entry name" value="AAA_23"/>
    <property type="match status" value="1"/>
</dbReference>
<dbReference type="InterPro" id="IPR027417">
    <property type="entry name" value="P-loop_NTPase"/>
</dbReference>
<keyword evidence="11" id="KW-0255">Endonuclease</keyword>
<dbReference type="PANTHER" id="PTHR32114:SF2">
    <property type="entry name" value="ABC TRANSPORTER ABCH.3"/>
    <property type="match status" value="1"/>
</dbReference>
<dbReference type="PANTHER" id="PTHR32114">
    <property type="entry name" value="ABC TRANSPORTER ABCH.3"/>
    <property type="match status" value="1"/>
</dbReference>
<dbReference type="InterPro" id="IPR004592">
    <property type="entry name" value="SbcC_gammaproteobac_type"/>
</dbReference>
<evidence type="ECO:0000256" key="11">
    <source>
        <dbReference type="RuleBase" id="RU363070"/>
    </source>
</evidence>
<comment type="subunit">
    <text evidence="2 11">Heterodimer of SbcC and SbcD.</text>
</comment>
<keyword evidence="9 11" id="KW-0175">Coiled coil</keyword>
<dbReference type="GO" id="GO:0005524">
    <property type="term" value="F:ATP binding"/>
    <property type="evidence" value="ECO:0007669"/>
    <property type="project" value="UniProtKB-KW"/>
</dbReference>
<feature type="coiled-coil region" evidence="11">
    <location>
        <begin position="603"/>
        <end position="688"/>
    </location>
</feature>
<keyword evidence="4" id="KW-0547">Nucleotide-binding</keyword>
<protein>
    <recommendedName>
        <fullName evidence="11">Nuclease SbcCD subunit C</fullName>
    </recommendedName>
</protein>
<evidence type="ECO:0000313" key="15">
    <source>
        <dbReference type="Proteomes" id="UP000238762"/>
    </source>
</evidence>
<keyword evidence="11" id="KW-0233">DNA recombination</keyword>
<gene>
    <name evidence="11" type="primary">sbcC</name>
    <name evidence="14" type="ORF">C7B64_20085</name>
</gene>
<evidence type="ECO:0000256" key="1">
    <source>
        <dbReference type="ARBA" id="ARBA00006930"/>
    </source>
</evidence>
<keyword evidence="5" id="KW-0227">DNA damage</keyword>
<name>A0A2T1BYI6_9CYAN</name>
<reference evidence="14 15" key="1">
    <citation type="submission" date="2018-02" db="EMBL/GenBank/DDBJ databases">
        <authorList>
            <person name="Cohen D.B."/>
            <person name="Kent A.D."/>
        </authorList>
    </citation>
    <scope>NUCLEOTIDE SEQUENCE [LARGE SCALE GENOMIC DNA]</scope>
    <source>
        <strain evidence="14 15">CCAP 1448/3</strain>
    </source>
</reference>
<dbReference type="GO" id="GO:0016887">
    <property type="term" value="F:ATP hydrolysis activity"/>
    <property type="evidence" value="ECO:0007669"/>
    <property type="project" value="InterPro"/>
</dbReference>
<comment type="function">
    <text evidence="11">SbcCD cleaves DNA hairpin structures. These structures can inhibit DNA replication and are intermediates in certain DNA recombination reactions. The complex acts as a 3'-&gt;5' double strand exonuclease that can open hairpins. It also has a 5' single-strand endonuclease activity.</text>
</comment>
<evidence type="ECO:0000256" key="3">
    <source>
        <dbReference type="ARBA" id="ARBA00022723"/>
    </source>
</evidence>
<evidence type="ECO:0000259" key="13">
    <source>
        <dbReference type="Pfam" id="PF13476"/>
    </source>
</evidence>
<evidence type="ECO:0000256" key="10">
    <source>
        <dbReference type="ARBA" id="ARBA00023204"/>
    </source>
</evidence>
<dbReference type="RefSeq" id="WP_106290702.1">
    <property type="nucleotide sequence ID" value="NZ_CAWNTC010000165.1"/>
</dbReference>
<keyword evidence="11" id="KW-0235">DNA replication</keyword>
<evidence type="ECO:0000259" key="12">
    <source>
        <dbReference type="Pfam" id="PF04423"/>
    </source>
</evidence>
<evidence type="ECO:0000256" key="6">
    <source>
        <dbReference type="ARBA" id="ARBA00022801"/>
    </source>
</evidence>
<evidence type="ECO:0000313" key="14">
    <source>
        <dbReference type="EMBL" id="PSB01090.1"/>
    </source>
</evidence>
<evidence type="ECO:0000256" key="4">
    <source>
        <dbReference type="ARBA" id="ARBA00022741"/>
    </source>
</evidence>
<keyword evidence="3" id="KW-0479">Metal-binding</keyword>
<keyword evidence="15" id="KW-1185">Reference proteome</keyword>
<sequence length="1010" mass="116403">MIPLQLTLKNFLSYRQATVDFRGLHTACICGSNGAGKSSLLEAITWAIWGESRAATEDDVIQAGATEVRVDLVFKTQQETYRVIRSRQRGGGTALEFQVEAEAGLRSLTAKGVRATQQQIISCLKLDYDTFINSAYLRQGRADEFMLKRPNERKQILADLLKLDRYEQLAEQAKESAKEYKSQVEQIEQLLVSIQIQLQHKPSTLAEQAELQAQIAEISAAQATDEERLQQLSRLQHQRQNWQQQLVWNQQQHQTLKQECDRLEQDLAQTRQQQELIAAVIVEEAEINADYQRYLKLKAQEEQLNSKLELDRGLKSQKQDLQQELDVQIQQQQFKIREAELQLELLQQQEQENLETLSQQQEVATAVEQLQIHRQRLEILDKLQLEVAPLIQRRQSLQMELDRYQAKMTARLDELKATIARISAESAQKSRLATKLIEVNTKIEQVEKKRVYQERVRAKGIDKKAVREGLEKEQGAYEKLIVEIDQKLEMLKNPEACCPLCDRPLDAHYFSLVVEKTQTQQKQTQEQFWSIKEEIAKLEQELQGLRVEYSQISQELNTSDLLLQERGEITAQLQADRENQTLCQQLLAEQKQLETDINSGNFKAELQAELSQLETQLRKLNYDEKDHALVRGEAKRWLWAENRQSQIKEAQRRQANIEVKKPEFLALIVQAKTDIDELKNNSNLAKQILSIEQEILVVGYDLNIHNTVTKSLREAQDSQLKYQELNRAKAELPRLEQRDRDLAESRQSRINSQVTLLEQIEFIQQNLSEIPEIAPEIQDLERQKHQRNQQLQTYFSQLGRLEQQLIQLEKLETQLQENQEQIEIARREYRIYQELTQAFGKNGIQALMIENVLPQLEAETNHILSRLSGNQFHVQFITQKAGKSARSKSSKSAPKFIDTLEIVIADARGTRAYESYSGGEAFRINFAIRLALAKVLVQRSGSALQMLIIDEGFGTQDREGCERLIAAINAIASDFACILTVTHMPQFKEAFQTRIEVQKTVNGSQVSLLT</sequence>
<feature type="coiled-coil region" evidence="11">
    <location>
        <begin position="521"/>
        <end position="555"/>
    </location>
</feature>
<dbReference type="GO" id="GO:0046872">
    <property type="term" value="F:metal ion binding"/>
    <property type="evidence" value="ECO:0007669"/>
    <property type="project" value="UniProtKB-KW"/>
</dbReference>
<feature type="domain" description="Rad50/SbcC-type AAA" evidence="13">
    <location>
        <begin position="5"/>
        <end position="198"/>
    </location>
</feature>
<keyword evidence="11" id="KW-0269">Exonuclease</keyword>
<feature type="coiled-coil region" evidence="11">
    <location>
        <begin position="163"/>
        <end position="273"/>
    </location>
</feature>
<dbReference type="GO" id="GO:0006260">
    <property type="term" value="P:DNA replication"/>
    <property type="evidence" value="ECO:0007669"/>
    <property type="project" value="UniProtKB-KW"/>
</dbReference>
<dbReference type="Gene3D" id="1.10.287.510">
    <property type="entry name" value="Helix hairpin bin"/>
    <property type="match status" value="1"/>
</dbReference>
<organism evidence="14 15">
    <name type="scientific">Merismopedia glauca CCAP 1448/3</name>
    <dbReference type="NCBI Taxonomy" id="1296344"/>
    <lineage>
        <taxon>Bacteria</taxon>
        <taxon>Bacillati</taxon>
        <taxon>Cyanobacteriota</taxon>
        <taxon>Cyanophyceae</taxon>
        <taxon>Synechococcales</taxon>
        <taxon>Merismopediaceae</taxon>
        <taxon>Merismopedia</taxon>
    </lineage>
</organism>
<keyword evidence="10" id="KW-0234">DNA repair</keyword>
<dbReference type="NCBIfam" id="TIGR00618">
    <property type="entry name" value="sbcc"/>
    <property type="match status" value="1"/>
</dbReference>
<evidence type="ECO:0000256" key="9">
    <source>
        <dbReference type="ARBA" id="ARBA00023054"/>
    </source>
</evidence>
<evidence type="ECO:0000256" key="7">
    <source>
        <dbReference type="ARBA" id="ARBA00022833"/>
    </source>
</evidence>
<evidence type="ECO:0000256" key="5">
    <source>
        <dbReference type="ARBA" id="ARBA00022763"/>
    </source>
</evidence>
<dbReference type="Proteomes" id="UP000238762">
    <property type="component" value="Unassembled WGS sequence"/>
</dbReference>
<dbReference type="OrthoDB" id="9795626at2"/>
<proteinExistence type="inferred from homology"/>
<dbReference type="GO" id="GO:0004527">
    <property type="term" value="F:exonuclease activity"/>
    <property type="evidence" value="ECO:0007669"/>
    <property type="project" value="UniProtKB-KW"/>
</dbReference>